<evidence type="ECO:0000256" key="1">
    <source>
        <dbReference type="SAM" id="Phobius"/>
    </source>
</evidence>
<evidence type="ECO:0000313" key="3">
    <source>
        <dbReference type="Proteomes" id="UP000295573"/>
    </source>
</evidence>
<dbReference type="EMBL" id="SLWR01000011">
    <property type="protein sequence ID" value="TCO44080.1"/>
    <property type="molecule type" value="Genomic_DNA"/>
</dbReference>
<name>A0A4V2S3D9_9ACTN</name>
<sequence length="128" mass="13128">MTSRAWGWSLLGLGAAYLVLAAWALASPGSFARVLANFGPGDPHLVRDFGACSAAFGLGLVVAAGLPSWRTPVLTITAVWNGVHAINHIIDSSESHPAAVGPIEATLLVAVTALVAALARSSTESERN</sequence>
<evidence type="ECO:0000313" key="2">
    <source>
        <dbReference type="EMBL" id="TCO44080.1"/>
    </source>
</evidence>
<feature type="transmembrane region" description="Helical" evidence="1">
    <location>
        <begin position="48"/>
        <end position="66"/>
    </location>
</feature>
<protein>
    <recommendedName>
        <fullName evidence="4">DoxX-like protein</fullName>
    </recommendedName>
</protein>
<accession>A0A4V2S3D9</accession>
<reference evidence="2 3" key="1">
    <citation type="journal article" date="2015" name="Stand. Genomic Sci.">
        <title>Genomic Encyclopedia of Bacterial and Archaeal Type Strains, Phase III: the genomes of soil and plant-associated and newly described type strains.</title>
        <authorList>
            <person name="Whitman W.B."/>
            <person name="Woyke T."/>
            <person name="Klenk H.P."/>
            <person name="Zhou Y."/>
            <person name="Lilburn T.G."/>
            <person name="Beck B.J."/>
            <person name="De Vos P."/>
            <person name="Vandamme P."/>
            <person name="Eisen J.A."/>
            <person name="Garrity G."/>
            <person name="Hugenholtz P."/>
            <person name="Kyrpides N.C."/>
        </authorList>
    </citation>
    <scope>NUCLEOTIDE SEQUENCE [LARGE SCALE GENOMIC DNA]</scope>
    <source>
        <strain evidence="2 3">VKM Ac-2541</strain>
    </source>
</reference>
<keyword evidence="3" id="KW-1185">Reference proteome</keyword>
<keyword evidence="1" id="KW-0472">Membrane</keyword>
<dbReference type="OrthoDB" id="3831267at2"/>
<proteinExistence type="predicted"/>
<dbReference type="AlphaFoldDB" id="A0A4V2S3D9"/>
<dbReference type="Proteomes" id="UP000295573">
    <property type="component" value="Unassembled WGS sequence"/>
</dbReference>
<comment type="caution">
    <text evidence="2">The sequence shown here is derived from an EMBL/GenBank/DDBJ whole genome shotgun (WGS) entry which is preliminary data.</text>
</comment>
<evidence type="ECO:0008006" key="4">
    <source>
        <dbReference type="Google" id="ProtNLM"/>
    </source>
</evidence>
<keyword evidence="1" id="KW-0812">Transmembrane</keyword>
<keyword evidence="1" id="KW-1133">Transmembrane helix</keyword>
<organism evidence="2 3">
    <name type="scientific">Kribbella antiqua</name>
    <dbReference type="NCBI Taxonomy" id="2512217"/>
    <lineage>
        <taxon>Bacteria</taxon>
        <taxon>Bacillati</taxon>
        <taxon>Actinomycetota</taxon>
        <taxon>Actinomycetes</taxon>
        <taxon>Propionibacteriales</taxon>
        <taxon>Kribbellaceae</taxon>
        <taxon>Kribbella</taxon>
    </lineage>
</organism>
<gene>
    <name evidence="2" type="ORF">EV646_111273</name>
</gene>
<dbReference type="RefSeq" id="WP_132154392.1">
    <property type="nucleotide sequence ID" value="NZ_SLWR01000011.1"/>
</dbReference>